<evidence type="ECO:0000313" key="4">
    <source>
        <dbReference type="EMBL" id="STZ67646.1"/>
    </source>
</evidence>
<organism evidence="4 5">
    <name type="scientific">Neisseria elongata</name>
    <dbReference type="NCBI Taxonomy" id="495"/>
    <lineage>
        <taxon>Bacteria</taxon>
        <taxon>Pseudomonadati</taxon>
        <taxon>Pseudomonadota</taxon>
        <taxon>Betaproteobacteria</taxon>
        <taxon>Neisseriales</taxon>
        <taxon>Neisseriaceae</taxon>
        <taxon>Neisseria</taxon>
    </lineage>
</organism>
<dbReference type="AlphaFoldDB" id="A0A378TXL8"/>
<sequence length="222" mass="24199">MSTRTTVFTPELLDYLRRIGEAEPPVLQRLRERTAGHRMGKMAVAPEQAAVLSWLVRLTGAEKYLEIGVFTGYSSTAVALALPDHGRITACDINASFTEHAQQAWREAGVAHKISLHLQPALFTLDELLENGEAESYDIAFIDADKPPTPQYYERCLQLVRKGGIIAIDNLLLGGRILSENDADAPPSLSVLQAFNASLPGDPRVNAITLPVGDGLTLLIKQ</sequence>
<dbReference type="EC" id="2.1.1.-" evidence="4"/>
<dbReference type="SUPFAM" id="SSF53335">
    <property type="entry name" value="S-adenosyl-L-methionine-dependent methyltransferases"/>
    <property type="match status" value="1"/>
</dbReference>
<reference evidence="4 5" key="1">
    <citation type="submission" date="2018-06" db="EMBL/GenBank/DDBJ databases">
        <authorList>
            <consortium name="Pathogen Informatics"/>
            <person name="Doyle S."/>
        </authorList>
    </citation>
    <scope>NUCLEOTIDE SEQUENCE [LARGE SCALE GENOMIC DNA]</scope>
    <source>
        <strain evidence="4 5">NCTC10660</strain>
    </source>
</reference>
<protein>
    <submittedName>
        <fullName evidence="4">O-methyltransferase</fullName>
        <ecNumber evidence="4">2.1.1.-</ecNumber>
    </submittedName>
</protein>
<dbReference type="InterPro" id="IPR029063">
    <property type="entry name" value="SAM-dependent_MTases_sf"/>
</dbReference>
<keyword evidence="1 4" id="KW-0489">Methyltransferase</keyword>
<dbReference type="PANTHER" id="PTHR10509:SF14">
    <property type="entry name" value="CAFFEOYL-COA O-METHYLTRANSFERASE 3-RELATED"/>
    <property type="match status" value="1"/>
</dbReference>
<dbReference type="InterPro" id="IPR002935">
    <property type="entry name" value="SAM_O-MeTrfase"/>
</dbReference>
<dbReference type="CDD" id="cd02440">
    <property type="entry name" value="AdoMet_MTases"/>
    <property type="match status" value="1"/>
</dbReference>
<gene>
    <name evidence="4" type="ORF">NCTC10660_01130</name>
</gene>
<dbReference type="PROSITE" id="PS51682">
    <property type="entry name" value="SAM_OMT_I"/>
    <property type="match status" value="1"/>
</dbReference>
<name>A0A378TXL8_NEIEL</name>
<evidence type="ECO:0000313" key="5">
    <source>
        <dbReference type="Proteomes" id="UP000254927"/>
    </source>
</evidence>
<keyword evidence="2 4" id="KW-0808">Transferase</keyword>
<dbReference type="Proteomes" id="UP000254927">
    <property type="component" value="Unassembled WGS sequence"/>
</dbReference>
<dbReference type="RefSeq" id="WP_074897256.1">
    <property type="nucleotide sequence ID" value="NZ_CP031252.1"/>
</dbReference>
<dbReference type="GO" id="GO:0032259">
    <property type="term" value="P:methylation"/>
    <property type="evidence" value="ECO:0007669"/>
    <property type="project" value="UniProtKB-KW"/>
</dbReference>
<dbReference type="GeneID" id="93352113"/>
<dbReference type="GO" id="GO:0008757">
    <property type="term" value="F:S-adenosylmethionine-dependent methyltransferase activity"/>
    <property type="evidence" value="ECO:0007669"/>
    <property type="project" value="TreeGrafter"/>
</dbReference>
<evidence type="ECO:0000256" key="3">
    <source>
        <dbReference type="ARBA" id="ARBA00022691"/>
    </source>
</evidence>
<dbReference type="Pfam" id="PF01596">
    <property type="entry name" value="Methyltransf_3"/>
    <property type="match status" value="1"/>
</dbReference>
<dbReference type="Gene3D" id="3.40.50.150">
    <property type="entry name" value="Vaccinia Virus protein VP39"/>
    <property type="match status" value="1"/>
</dbReference>
<accession>A0A378TXL8</accession>
<dbReference type="PANTHER" id="PTHR10509">
    <property type="entry name" value="O-METHYLTRANSFERASE-RELATED"/>
    <property type="match status" value="1"/>
</dbReference>
<evidence type="ECO:0000256" key="1">
    <source>
        <dbReference type="ARBA" id="ARBA00022603"/>
    </source>
</evidence>
<proteinExistence type="predicted"/>
<dbReference type="InterPro" id="IPR050362">
    <property type="entry name" value="Cation-dep_OMT"/>
</dbReference>
<dbReference type="GO" id="GO:0008171">
    <property type="term" value="F:O-methyltransferase activity"/>
    <property type="evidence" value="ECO:0007669"/>
    <property type="project" value="InterPro"/>
</dbReference>
<dbReference type="EMBL" id="UGQW01000002">
    <property type="protein sequence ID" value="STZ67646.1"/>
    <property type="molecule type" value="Genomic_DNA"/>
</dbReference>
<keyword evidence="3" id="KW-0949">S-adenosyl-L-methionine</keyword>
<evidence type="ECO:0000256" key="2">
    <source>
        <dbReference type="ARBA" id="ARBA00022679"/>
    </source>
</evidence>